<proteinExistence type="predicted"/>
<organism evidence="9 10">
    <name type="scientific">Perilla frutescens var. hirtella</name>
    <name type="common">Perilla citriodora</name>
    <name type="synonym">Perilla setoyensis</name>
    <dbReference type="NCBI Taxonomy" id="608512"/>
    <lineage>
        <taxon>Eukaryota</taxon>
        <taxon>Viridiplantae</taxon>
        <taxon>Streptophyta</taxon>
        <taxon>Embryophyta</taxon>
        <taxon>Tracheophyta</taxon>
        <taxon>Spermatophyta</taxon>
        <taxon>Magnoliopsida</taxon>
        <taxon>eudicotyledons</taxon>
        <taxon>Gunneridae</taxon>
        <taxon>Pentapetalae</taxon>
        <taxon>asterids</taxon>
        <taxon>lamiids</taxon>
        <taxon>Lamiales</taxon>
        <taxon>Lamiaceae</taxon>
        <taxon>Nepetoideae</taxon>
        <taxon>Elsholtzieae</taxon>
        <taxon>Perilla</taxon>
    </lineage>
</organism>
<keyword evidence="6" id="KW-0539">Nucleus</keyword>
<dbReference type="CDD" id="cd00167">
    <property type="entry name" value="SANT"/>
    <property type="match status" value="2"/>
</dbReference>
<dbReference type="FunFam" id="1.10.10.60:FF:000356">
    <property type="entry name" value="MYB transcription factor"/>
    <property type="match status" value="1"/>
</dbReference>
<dbReference type="PANTHER" id="PTHR45614">
    <property type="entry name" value="MYB PROTEIN-RELATED"/>
    <property type="match status" value="1"/>
</dbReference>
<evidence type="ECO:0000259" key="8">
    <source>
        <dbReference type="PROSITE" id="PS51294"/>
    </source>
</evidence>
<evidence type="ECO:0000256" key="1">
    <source>
        <dbReference type="ARBA" id="ARBA00004123"/>
    </source>
</evidence>
<sequence>MGSESCSVIYGAANNRNGVSSSVVTSSCSSSMVFPDLRSLYINGNVGFPTAESLGVSSWGISYSKGTRNYNAGGGRKEGSDSGDHFLGENINDASMIDLNASLNHEEVDQDYSDMHGSITGKDSKLCARGHWRPAEDTKLKELVAIYGPQNWNLIAEKLEGRSGKSCRLRWFNQLDPRINRRAFSEEEEERLMAAHRLYGNKWAMIARLFPGRTDNAVKNHWHVVMARKYREQSSAYRRRKMGQFLFKRAEEDDLPKTQMPFPSILYPTPPASWPPQAASHAFFPGVPCGEMTSIWKETRVQWGDPNPIHVSRYDWAESTGVAEDRIEAPFIDFLGVGGV</sequence>
<evidence type="ECO:0000256" key="5">
    <source>
        <dbReference type="ARBA" id="ARBA00023163"/>
    </source>
</evidence>
<evidence type="ECO:0000313" key="10">
    <source>
        <dbReference type="Proteomes" id="UP001190926"/>
    </source>
</evidence>
<dbReference type="PANTHER" id="PTHR45614:SF175">
    <property type="entry name" value="TRANSCRIPTION FACTOR MYB105-RELATED"/>
    <property type="match status" value="1"/>
</dbReference>
<evidence type="ECO:0000256" key="3">
    <source>
        <dbReference type="ARBA" id="ARBA00023015"/>
    </source>
</evidence>
<feature type="domain" description="HTH myb-type" evidence="8">
    <location>
        <begin position="176"/>
        <end position="230"/>
    </location>
</feature>
<dbReference type="EMBL" id="SDAM02001264">
    <property type="protein sequence ID" value="KAH6822421.1"/>
    <property type="molecule type" value="Genomic_DNA"/>
</dbReference>
<name>A0AAD4IW47_PERFH</name>
<keyword evidence="5" id="KW-0804">Transcription</keyword>
<comment type="caution">
    <text evidence="9">The sequence shown here is derived from an EMBL/GenBank/DDBJ whole genome shotgun (WGS) entry which is preliminary data.</text>
</comment>
<gene>
    <name evidence="9" type="ORF">C2S53_007748</name>
</gene>
<keyword evidence="10" id="KW-1185">Reference proteome</keyword>
<protein>
    <submittedName>
        <fullName evidence="9">Myb domain protein 105</fullName>
    </submittedName>
</protein>
<reference evidence="9 10" key="1">
    <citation type="journal article" date="2021" name="Nat. Commun.">
        <title>Incipient diploidization of the medicinal plant Perilla within 10,000 years.</title>
        <authorList>
            <person name="Zhang Y."/>
            <person name="Shen Q."/>
            <person name="Leng L."/>
            <person name="Zhang D."/>
            <person name="Chen S."/>
            <person name="Shi Y."/>
            <person name="Ning Z."/>
            <person name="Chen S."/>
        </authorList>
    </citation>
    <scope>NUCLEOTIDE SEQUENCE [LARGE SCALE GENOMIC DNA]</scope>
    <source>
        <strain evidence="10">cv. PC099</strain>
    </source>
</reference>
<evidence type="ECO:0000256" key="4">
    <source>
        <dbReference type="ARBA" id="ARBA00023125"/>
    </source>
</evidence>
<dbReference type="Gene3D" id="1.10.10.60">
    <property type="entry name" value="Homeodomain-like"/>
    <property type="match status" value="2"/>
</dbReference>
<dbReference type="Proteomes" id="UP001190926">
    <property type="component" value="Unassembled WGS sequence"/>
</dbReference>
<comment type="subcellular location">
    <subcellularLocation>
        <location evidence="1">Nucleus</location>
    </subcellularLocation>
</comment>
<feature type="domain" description="Myb-like" evidence="7">
    <location>
        <begin position="176"/>
        <end position="226"/>
    </location>
</feature>
<dbReference type="InterPro" id="IPR001005">
    <property type="entry name" value="SANT/Myb"/>
</dbReference>
<keyword evidence="2" id="KW-0677">Repeat</keyword>
<dbReference type="GO" id="GO:0005634">
    <property type="term" value="C:nucleus"/>
    <property type="evidence" value="ECO:0007669"/>
    <property type="project" value="UniProtKB-SubCell"/>
</dbReference>
<evidence type="ECO:0000313" key="9">
    <source>
        <dbReference type="EMBL" id="KAH6822421.1"/>
    </source>
</evidence>
<dbReference type="SUPFAM" id="SSF46689">
    <property type="entry name" value="Homeodomain-like"/>
    <property type="match status" value="1"/>
</dbReference>
<evidence type="ECO:0000256" key="6">
    <source>
        <dbReference type="ARBA" id="ARBA00023242"/>
    </source>
</evidence>
<dbReference type="PROSITE" id="PS51294">
    <property type="entry name" value="HTH_MYB"/>
    <property type="match status" value="2"/>
</dbReference>
<feature type="domain" description="Myb-like" evidence="7">
    <location>
        <begin position="129"/>
        <end position="175"/>
    </location>
</feature>
<dbReference type="InterPro" id="IPR050560">
    <property type="entry name" value="MYB_TF"/>
</dbReference>
<accession>A0AAD4IW47</accession>
<dbReference type="GO" id="GO:0000978">
    <property type="term" value="F:RNA polymerase II cis-regulatory region sequence-specific DNA binding"/>
    <property type="evidence" value="ECO:0007669"/>
    <property type="project" value="TreeGrafter"/>
</dbReference>
<dbReference type="PROSITE" id="PS50090">
    <property type="entry name" value="MYB_LIKE"/>
    <property type="match status" value="2"/>
</dbReference>
<evidence type="ECO:0000256" key="2">
    <source>
        <dbReference type="ARBA" id="ARBA00022737"/>
    </source>
</evidence>
<dbReference type="SMART" id="SM00717">
    <property type="entry name" value="SANT"/>
    <property type="match status" value="2"/>
</dbReference>
<evidence type="ECO:0000259" key="7">
    <source>
        <dbReference type="PROSITE" id="PS50090"/>
    </source>
</evidence>
<dbReference type="GO" id="GO:0000981">
    <property type="term" value="F:DNA-binding transcription factor activity, RNA polymerase II-specific"/>
    <property type="evidence" value="ECO:0007669"/>
    <property type="project" value="TreeGrafter"/>
</dbReference>
<keyword evidence="3" id="KW-0805">Transcription regulation</keyword>
<dbReference type="InterPro" id="IPR017930">
    <property type="entry name" value="Myb_dom"/>
</dbReference>
<dbReference type="Pfam" id="PF00249">
    <property type="entry name" value="Myb_DNA-binding"/>
    <property type="match status" value="2"/>
</dbReference>
<dbReference type="AlphaFoldDB" id="A0AAD4IW47"/>
<dbReference type="InterPro" id="IPR009057">
    <property type="entry name" value="Homeodomain-like_sf"/>
</dbReference>
<feature type="domain" description="HTH myb-type" evidence="8">
    <location>
        <begin position="129"/>
        <end position="175"/>
    </location>
</feature>
<dbReference type="FunFam" id="1.10.10.60:FF:000060">
    <property type="entry name" value="MYB transcription factor"/>
    <property type="match status" value="1"/>
</dbReference>
<keyword evidence="4" id="KW-0238">DNA-binding</keyword>